<dbReference type="PRINTS" id="PR01021">
    <property type="entry name" value="OMPADOMAIN"/>
</dbReference>
<dbReference type="GO" id="GO:0009279">
    <property type="term" value="C:cell outer membrane"/>
    <property type="evidence" value="ECO:0007669"/>
    <property type="project" value="UniProtKB-SubCell"/>
</dbReference>
<evidence type="ECO:0000313" key="6">
    <source>
        <dbReference type="EMBL" id="PWQ98893.1"/>
    </source>
</evidence>
<comment type="subcellular location">
    <subcellularLocation>
        <location evidence="1">Cell outer membrane</location>
    </subcellularLocation>
</comment>
<dbReference type="CDD" id="cd07185">
    <property type="entry name" value="OmpA_C-like"/>
    <property type="match status" value="1"/>
</dbReference>
<dbReference type="PANTHER" id="PTHR30329">
    <property type="entry name" value="STATOR ELEMENT OF FLAGELLAR MOTOR COMPLEX"/>
    <property type="match status" value="1"/>
</dbReference>
<dbReference type="Proteomes" id="UP000245506">
    <property type="component" value="Unassembled WGS sequence"/>
</dbReference>
<proteinExistence type="predicted"/>
<reference evidence="6 7" key="1">
    <citation type="submission" date="2018-05" db="EMBL/GenBank/DDBJ databases">
        <title>Leucothrix arctica sp. nov., isolated from Arctic seawater.</title>
        <authorList>
            <person name="Choi A."/>
            <person name="Baek K."/>
        </authorList>
    </citation>
    <scope>NUCLEOTIDE SEQUENCE [LARGE SCALE GENOMIC DNA]</scope>
    <source>
        <strain evidence="6 7">IMCC9719</strain>
    </source>
</reference>
<evidence type="ECO:0000259" key="5">
    <source>
        <dbReference type="PROSITE" id="PS51123"/>
    </source>
</evidence>
<evidence type="ECO:0000256" key="4">
    <source>
        <dbReference type="PROSITE-ProRule" id="PRU00473"/>
    </source>
</evidence>
<sequence>MKKLLIILLALIALAVIGWFAAYKFKAPAIEADIKQRVDEALISNNLSWAKASVDGREVTLSGLAQSHQLQQHALKIANIYGVNSVQDKMMLQDGSTIIPVVTSSPVASSGADGVALTKPGTKTAPAYPYSMNILRDESGQYTFTGIVSDSDFKAEMDKHLMSLDVDPETSVWNVSVSSATSPVSWEQHAKDSISALLPLKQGNASFGDGKALVQGVAVSQSASDDSESFAQLLAGDYTTDVKLSVVDAVAAVQQGAPKVGSSKYAALSCQTEFNSLLKKDKIQFESGSIKLQKASLSLLENIARASGRCPDQLISINGYTDSAGSAKTNKVLSKQRADAVMEYLVKLGLNPSRLKAEGYGEAKPVASNKTEKGRAENRRIELIVKGLK</sequence>
<protein>
    <recommendedName>
        <fullName evidence="5">OmpA-like domain-containing protein</fullName>
    </recommendedName>
</protein>
<dbReference type="AlphaFoldDB" id="A0A317CN49"/>
<keyword evidence="2 4" id="KW-0472">Membrane</keyword>
<dbReference type="OrthoDB" id="6195779at2"/>
<name>A0A317CN49_9GAMM</name>
<dbReference type="Pfam" id="PF04972">
    <property type="entry name" value="BON"/>
    <property type="match status" value="1"/>
</dbReference>
<feature type="domain" description="OmpA-like" evidence="5">
    <location>
        <begin position="272"/>
        <end position="389"/>
    </location>
</feature>
<dbReference type="InterPro" id="IPR050330">
    <property type="entry name" value="Bact_OuterMem_StrucFunc"/>
</dbReference>
<dbReference type="PROSITE" id="PS51123">
    <property type="entry name" value="OMPA_2"/>
    <property type="match status" value="1"/>
</dbReference>
<evidence type="ECO:0000313" key="7">
    <source>
        <dbReference type="Proteomes" id="UP000245506"/>
    </source>
</evidence>
<comment type="caution">
    <text evidence="6">The sequence shown here is derived from an EMBL/GenBank/DDBJ whole genome shotgun (WGS) entry which is preliminary data.</text>
</comment>
<dbReference type="SUPFAM" id="SSF103088">
    <property type="entry name" value="OmpA-like"/>
    <property type="match status" value="1"/>
</dbReference>
<dbReference type="InterPro" id="IPR006664">
    <property type="entry name" value="OMP_bac"/>
</dbReference>
<evidence type="ECO:0000256" key="3">
    <source>
        <dbReference type="ARBA" id="ARBA00023237"/>
    </source>
</evidence>
<keyword evidence="7" id="KW-1185">Reference proteome</keyword>
<dbReference type="PANTHER" id="PTHR30329:SF21">
    <property type="entry name" value="LIPOPROTEIN YIAD-RELATED"/>
    <property type="match status" value="1"/>
</dbReference>
<keyword evidence="3" id="KW-0998">Cell outer membrane</keyword>
<dbReference type="Gene3D" id="3.30.1330.60">
    <property type="entry name" value="OmpA-like domain"/>
    <property type="match status" value="1"/>
</dbReference>
<dbReference type="InterPro" id="IPR036737">
    <property type="entry name" value="OmpA-like_sf"/>
</dbReference>
<dbReference type="RefSeq" id="WP_109821699.1">
    <property type="nucleotide sequence ID" value="NZ_QGKL01000009.1"/>
</dbReference>
<evidence type="ECO:0000256" key="2">
    <source>
        <dbReference type="ARBA" id="ARBA00023136"/>
    </source>
</evidence>
<gene>
    <name evidence="6" type="ORF">DKT75_01650</name>
</gene>
<dbReference type="PRINTS" id="PR01023">
    <property type="entry name" value="NAFLGMOTY"/>
</dbReference>
<dbReference type="Pfam" id="PF00691">
    <property type="entry name" value="OmpA"/>
    <property type="match status" value="1"/>
</dbReference>
<dbReference type="InterPro" id="IPR006665">
    <property type="entry name" value="OmpA-like"/>
</dbReference>
<organism evidence="6 7">
    <name type="scientific">Leucothrix arctica</name>
    <dbReference type="NCBI Taxonomy" id="1481894"/>
    <lineage>
        <taxon>Bacteria</taxon>
        <taxon>Pseudomonadati</taxon>
        <taxon>Pseudomonadota</taxon>
        <taxon>Gammaproteobacteria</taxon>
        <taxon>Thiotrichales</taxon>
        <taxon>Thiotrichaceae</taxon>
        <taxon>Leucothrix</taxon>
    </lineage>
</organism>
<evidence type="ECO:0000256" key="1">
    <source>
        <dbReference type="ARBA" id="ARBA00004442"/>
    </source>
</evidence>
<accession>A0A317CN49</accession>
<dbReference type="EMBL" id="QGKL01000009">
    <property type="protein sequence ID" value="PWQ98893.1"/>
    <property type="molecule type" value="Genomic_DNA"/>
</dbReference>
<dbReference type="InterPro" id="IPR007055">
    <property type="entry name" value="BON_dom"/>
</dbReference>